<evidence type="ECO:0000313" key="5">
    <source>
        <dbReference type="EMBL" id="MBW2941924.1"/>
    </source>
</evidence>
<dbReference type="InterPro" id="IPR001647">
    <property type="entry name" value="HTH_TetR"/>
</dbReference>
<evidence type="ECO:0000313" key="6">
    <source>
        <dbReference type="Proteomes" id="UP001166291"/>
    </source>
</evidence>
<dbReference type="Pfam" id="PF00440">
    <property type="entry name" value="TetR_N"/>
    <property type="match status" value="1"/>
</dbReference>
<dbReference type="EMBL" id="JAHWDQ010000003">
    <property type="protein sequence ID" value="MBW2941924.1"/>
    <property type="molecule type" value="Genomic_DNA"/>
</dbReference>
<organism evidence="5 6">
    <name type="scientific">Zhongshania aquimaris</name>
    <dbReference type="NCBI Taxonomy" id="2857107"/>
    <lineage>
        <taxon>Bacteria</taxon>
        <taxon>Pseudomonadati</taxon>
        <taxon>Pseudomonadota</taxon>
        <taxon>Gammaproteobacteria</taxon>
        <taxon>Cellvibrionales</taxon>
        <taxon>Spongiibacteraceae</taxon>
        <taxon>Zhongshania</taxon>
    </lineage>
</organism>
<evidence type="ECO:0000256" key="2">
    <source>
        <dbReference type="PROSITE-ProRule" id="PRU00335"/>
    </source>
</evidence>
<dbReference type="RefSeq" id="WP_219044142.1">
    <property type="nucleotide sequence ID" value="NZ_JAHWDQ010000003.1"/>
</dbReference>
<feature type="domain" description="HTH tetR-type" evidence="4">
    <location>
        <begin position="27"/>
        <end position="87"/>
    </location>
</feature>
<dbReference type="InterPro" id="IPR050109">
    <property type="entry name" value="HTH-type_TetR-like_transc_reg"/>
</dbReference>
<evidence type="ECO:0000256" key="3">
    <source>
        <dbReference type="SAM" id="MobiDB-lite"/>
    </source>
</evidence>
<evidence type="ECO:0000259" key="4">
    <source>
        <dbReference type="PROSITE" id="PS50977"/>
    </source>
</evidence>
<accession>A0ABS6VV89</accession>
<feature type="region of interest" description="Disordered" evidence="3">
    <location>
        <begin position="1"/>
        <end position="22"/>
    </location>
</feature>
<name>A0ABS6VV89_9GAMM</name>
<protein>
    <submittedName>
        <fullName evidence="5">TetR/AcrR family transcriptional regulator</fullName>
    </submittedName>
</protein>
<gene>
    <name evidence="5" type="ORF">KXJ70_14095</name>
</gene>
<dbReference type="PROSITE" id="PS50977">
    <property type="entry name" value="HTH_TETR_2"/>
    <property type="match status" value="1"/>
</dbReference>
<keyword evidence="6" id="KW-1185">Reference proteome</keyword>
<proteinExistence type="predicted"/>
<feature type="DNA-binding region" description="H-T-H motif" evidence="2">
    <location>
        <begin position="50"/>
        <end position="69"/>
    </location>
</feature>
<reference evidence="5" key="1">
    <citation type="submission" date="2021-07" db="EMBL/GenBank/DDBJ databases">
        <title>Zhongshania sp. CAU 1632 isolated from seawater.</title>
        <authorList>
            <person name="Kim W."/>
        </authorList>
    </citation>
    <scope>NUCLEOTIDE SEQUENCE</scope>
    <source>
        <strain evidence="5">CAU 1632</strain>
    </source>
</reference>
<comment type="caution">
    <text evidence="5">The sequence shown here is derived from an EMBL/GenBank/DDBJ whole genome shotgun (WGS) entry which is preliminary data.</text>
</comment>
<dbReference type="Proteomes" id="UP001166291">
    <property type="component" value="Unassembled WGS sequence"/>
</dbReference>
<evidence type="ECO:0000256" key="1">
    <source>
        <dbReference type="ARBA" id="ARBA00023125"/>
    </source>
</evidence>
<feature type="compositionally biased region" description="Polar residues" evidence="3">
    <location>
        <begin position="1"/>
        <end position="10"/>
    </location>
</feature>
<dbReference type="PANTHER" id="PTHR30055:SF184">
    <property type="entry name" value="HTH-TYPE TRANSCRIPTIONAL REGULATOR ETHR"/>
    <property type="match status" value="1"/>
</dbReference>
<dbReference type="PANTHER" id="PTHR30055">
    <property type="entry name" value="HTH-TYPE TRANSCRIPTIONAL REGULATOR RUTR"/>
    <property type="match status" value="1"/>
</dbReference>
<keyword evidence="1 2" id="KW-0238">DNA-binding</keyword>
<sequence>MTENTANNYATPAAVPAARSPQQARGHQRFERILEAAEEQLIQRGLSDFSIPELASSLKCTRTSIYHFFPTPYAILNELTRRHLMTLEEKVEKLSYTIEGKAWQEVITEVADIVADYYNQHHAARILILGSVASHESHQALHLTISHIGRHVDTLMRAIGVILPSENPDAKALVVELGTACLRLSYFLHGEITPAYRQECAVAMIAYLERIVQQGR</sequence>